<evidence type="ECO:0000259" key="4">
    <source>
        <dbReference type="PROSITE" id="PS50995"/>
    </source>
</evidence>
<dbReference type="PANTHER" id="PTHR42756:SF1">
    <property type="entry name" value="TRANSCRIPTIONAL REPRESSOR OF EMRAB OPERON"/>
    <property type="match status" value="1"/>
</dbReference>
<dbReference type="SUPFAM" id="SSF46785">
    <property type="entry name" value="Winged helix' DNA-binding domain"/>
    <property type="match status" value="1"/>
</dbReference>
<dbReference type="InterPro" id="IPR000835">
    <property type="entry name" value="HTH_MarR-typ"/>
</dbReference>
<keyword evidence="2" id="KW-0238">DNA-binding</keyword>
<dbReference type="GO" id="GO:0003677">
    <property type="term" value="F:DNA binding"/>
    <property type="evidence" value="ECO:0007669"/>
    <property type="project" value="UniProtKB-KW"/>
</dbReference>
<evidence type="ECO:0000313" key="5">
    <source>
        <dbReference type="EMBL" id="MPM09132.1"/>
    </source>
</evidence>
<evidence type="ECO:0000256" key="1">
    <source>
        <dbReference type="ARBA" id="ARBA00023015"/>
    </source>
</evidence>
<comment type="caution">
    <text evidence="5">The sequence shown here is derived from an EMBL/GenBank/DDBJ whole genome shotgun (WGS) entry which is preliminary data.</text>
</comment>
<dbReference type="GO" id="GO:0003700">
    <property type="term" value="F:DNA-binding transcription factor activity"/>
    <property type="evidence" value="ECO:0007669"/>
    <property type="project" value="InterPro"/>
</dbReference>
<dbReference type="InterPro" id="IPR011991">
    <property type="entry name" value="ArsR-like_HTH"/>
</dbReference>
<gene>
    <name evidence="5" type="ORF">SDC9_55448</name>
</gene>
<accession>A0A644WZ68</accession>
<dbReference type="InterPro" id="IPR036388">
    <property type="entry name" value="WH-like_DNA-bd_sf"/>
</dbReference>
<name>A0A644WZ68_9ZZZZ</name>
<sequence>MEKDFTHVLNSILVEAYHNILRMEEEFLKKNNRINLSIREMHLIECVGMDKENGKTVSEIADYLKVARPSVTVMVNKLERKGYLEKQGSETDGRMVCVHLSREGRKVETYHRQYHMNMVREIEKEFDKEEQEYLIRTINKLNEFFKKGAGEAK</sequence>
<evidence type="ECO:0000256" key="2">
    <source>
        <dbReference type="ARBA" id="ARBA00023125"/>
    </source>
</evidence>
<dbReference type="EMBL" id="VSSQ01001533">
    <property type="protein sequence ID" value="MPM09132.1"/>
    <property type="molecule type" value="Genomic_DNA"/>
</dbReference>
<dbReference type="PRINTS" id="PR00598">
    <property type="entry name" value="HTHMARR"/>
</dbReference>
<organism evidence="5">
    <name type="scientific">bioreactor metagenome</name>
    <dbReference type="NCBI Taxonomy" id="1076179"/>
    <lineage>
        <taxon>unclassified sequences</taxon>
        <taxon>metagenomes</taxon>
        <taxon>ecological metagenomes</taxon>
    </lineage>
</organism>
<dbReference type="Gene3D" id="1.10.10.10">
    <property type="entry name" value="Winged helix-like DNA-binding domain superfamily/Winged helix DNA-binding domain"/>
    <property type="match status" value="1"/>
</dbReference>
<dbReference type="CDD" id="cd00090">
    <property type="entry name" value="HTH_ARSR"/>
    <property type="match status" value="1"/>
</dbReference>
<keyword evidence="1" id="KW-0805">Transcription regulation</keyword>
<feature type="domain" description="HTH marR-type" evidence="4">
    <location>
        <begin position="2"/>
        <end position="143"/>
    </location>
</feature>
<reference evidence="5" key="1">
    <citation type="submission" date="2019-08" db="EMBL/GenBank/DDBJ databases">
        <authorList>
            <person name="Kucharzyk K."/>
            <person name="Murdoch R.W."/>
            <person name="Higgins S."/>
            <person name="Loffler F."/>
        </authorList>
    </citation>
    <scope>NUCLEOTIDE SEQUENCE</scope>
</reference>
<evidence type="ECO:0000256" key="3">
    <source>
        <dbReference type="ARBA" id="ARBA00023163"/>
    </source>
</evidence>
<dbReference type="Pfam" id="PF12802">
    <property type="entry name" value="MarR_2"/>
    <property type="match status" value="1"/>
</dbReference>
<dbReference type="InterPro" id="IPR036390">
    <property type="entry name" value="WH_DNA-bd_sf"/>
</dbReference>
<protein>
    <recommendedName>
        <fullName evidence="4">HTH marR-type domain-containing protein</fullName>
    </recommendedName>
</protein>
<dbReference type="SMART" id="SM00347">
    <property type="entry name" value="HTH_MARR"/>
    <property type="match status" value="1"/>
</dbReference>
<dbReference type="PANTHER" id="PTHR42756">
    <property type="entry name" value="TRANSCRIPTIONAL REGULATOR, MARR"/>
    <property type="match status" value="1"/>
</dbReference>
<dbReference type="AlphaFoldDB" id="A0A644WZ68"/>
<keyword evidence="3" id="KW-0804">Transcription</keyword>
<proteinExistence type="predicted"/>
<dbReference type="PROSITE" id="PS50995">
    <property type="entry name" value="HTH_MARR_2"/>
    <property type="match status" value="1"/>
</dbReference>